<evidence type="ECO:0000256" key="1">
    <source>
        <dbReference type="SAM" id="MobiDB-lite"/>
    </source>
</evidence>
<evidence type="ECO:0000313" key="2">
    <source>
        <dbReference type="EMBL" id="CAA9373259.1"/>
    </source>
</evidence>
<reference evidence="2" key="1">
    <citation type="submission" date="2020-02" db="EMBL/GenBank/DDBJ databases">
        <authorList>
            <person name="Meier V. D."/>
        </authorList>
    </citation>
    <scope>NUCLEOTIDE SEQUENCE</scope>
    <source>
        <strain evidence="2">AVDCRST_MAG21</strain>
    </source>
</reference>
<sequence length="108" mass="12362">DIRHRGAVCGPEGPRVYRRVSRGLHLRGSAHALHPPRRVRRLWRVRARLPGGGDLLRGRHTGAVEGLLRGERRVLRRPRLSGRRRQARHHRQGPLAGRRTASAEPRRV</sequence>
<gene>
    <name evidence="2" type="ORF">AVDCRST_MAG21-1245</name>
</gene>
<protein>
    <submittedName>
        <fullName evidence="2">4Fe-4S ferredoxin, iron-sulfur binding</fullName>
    </submittedName>
</protein>
<feature type="region of interest" description="Disordered" evidence="1">
    <location>
        <begin position="76"/>
        <end position="108"/>
    </location>
</feature>
<accession>A0A6J4N4X0</accession>
<feature type="compositionally biased region" description="Basic residues" evidence="1">
    <location>
        <begin position="76"/>
        <end position="92"/>
    </location>
</feature>
<feature type="non-terminal residue" evidence="2">
    <location>
        <position position="108"/>
    </location>
</feature>
<name>A0A6J4N4X0_9ACTN</name>
<dbReference type="EMBL" id="CADCUL010000091">
    <property type="protein sequence ID" value="CAA9373259.1"/>
    <property type="molecule type" value="Genomic_DNA"/>
</dbReference>
<feature type="non-terminal residue" evidence="2">
    <location>
        <position position="1"/>
    </location>
</feature>
<proteinExistence type="predicted"/>
<dbReference type="AlphaFoldDB" id="A0A6J4N4X0"/>
<organism evidence="2">
    <name type="scientific">uncultured Nocardioidaceae bacterium</name>
    <dbReference type="NCBI Taxonomy" id="253824"/>
    <lineage>
        <taxon>Bacteria</taxon>
        <taxon>Bacillati</taxon>
        <taxon>Actinomycetota</taxon>
        <taxon>Actinomycetes</taxon>
        <taxon>Propionibacteriales</taxon>
        <taxon>Nocardioidaceae</taxon>
        <taxon>environmental samples</taxon>
    </lineage>
</organism>